<dbReference type="SUPFAM" id="SSF81593">
    <property type="entry name" value="Nucleotidyltransferase substrate binding subunit/domain"/>
    <property type="match status" value="1"/>
</dbReference>
<evidence type="ECO:0000256" key="2">
    <source>
        <dbReference type="ARBA" id="ARBA00022649"/>
    </source>
</evidence>
<dbReference type="OrthoDB" id="25331at2157"/>
<reference evidence="7" key="1">
    <citation type="submission" date="1999-07" db="EMBL/GenBank/DDBJ databases">
        <authorList>
            <person name="Genoscope"/>
        </authorList>
    </citation>
    <scope>NUCLEOTIDE SEQUENCE</scope>
    <source>
        <strain evidence="7">Orsay</strain>
    </source>
</reference>
<dbReference type="AlphaFoldDB" id="Q9V2Q4"/>
<comment type="similarity">
    <text evidence="5">Belongs to the HepT RNase toxin family.</text>
</comment>
<proteinExistence type="inferred from homology"/>
<organism evidence="7 9">
    <name type="scientific">Pyrococcus abyssi (strain GE5 / Orsay)</name>
    <dbReference type="NCBI Taxonomy" id="272844"/>
    <lineage>
        <taxon>Archaea</taxon>
        <taxon>Methanobacteriati</taxon>
        <taxon>Methanobacteriota</taxon>
        <taxon>Thermococci</taxon>
        <taxon>Thermococcales</taxon>
        <taxon>Thermococcaceae</taxon>
        <taxon>Pyrococcus</taxon>
    </lineage>
</organism>
<dbReference type="NCBIfam" id="NF047751">
    <property type="entry name" value="HepT_toxin"/>
    <property type="match status" value="1"/>
</dbReference>
<keyword evidence="6" id="KW-0472">Membrane</keyword>
<dbReference type="STRING" id="272844.PAB2339"/>
<evidence type="ECO:0000313" key="8">
    <source>
        <dbReference type="EMBL" id="CCE69389.1"/>
    </source>
</evidence>
<dbReference type="PANTHER" id="PTHR33397">
    <property type="entry name" value="UPF0331 PROTEIN YUTE"/>
    <property type="match status" value="1"/>
</dbReference>
<keyword evidence="6" id="KW-0812">Transmembrane</keyword>
<dbReference type="GO" id="GO:0110001">
    <property type="term" value="C:toxin-antitoxin complex"/>
    <property type="evidence" value="ECO:0007669"/>
    <property type="project" value="InterPro"/>
</dbReference>
<keyword evidence="3" id="KW-0540">Nuclease</keyword>
<evidence type="ECO:0000256" key="6">
    <source>
        <dbReference type="SAM" id="Phobius"/>
    </source>
</evidence>
<gene>
    <name evidence="7" type="ordered locus">PAB2339</name>
</gene>
<evidence type="ECO:0000313" key="9">
    <source>
        <dbReference type="Proteomes" id="UP000000810"/>
    </source>
</evidence>
<dbReference type="Proteomes" id="UP000009139">
    <property type="component" value="Chromosome"/>
</dbReference>
<dbReference type="PATRIC" id="fig|272844.11.peg.23"/>
<evidence type="ECO:0000256" key="3">
    <source>
        <dbReference type="ARBA" id="ARBA00022722"/>
    </source>
</evidence>
<protein>
    <recommendedName>
        <fullName evidence="11">DUF86 domain-containing protein</fullName>
    </recommendedName>
</protein>
<evidence type="ECO:0000313" key="10">
    <source>
        <dbReference type="Proteomes" id="UP000009139"/>
    </source>
</evidence>
<dbReference type="EMBL" id="AJ248283">
    <property type="protein sequence ID" value="CAB48944.1"/>
    <property type="molecule type" value="Genomic_DNA"/>
</dbReference>
<evidence type="ECO:0000256" key="1">
    <source>
        <dbReference type="ARBA" id="ARBA00022553"/>
    </source>
</evidence>
<keyword evidence="6" id="KW-1133">Transmembrane helix</keyword>
<keyword evidence="1" id="KW-0597">Phosphoprotein</keyword>
<feature type="transmembrane region" description="Helical" evidence="6">
    <location>
        <begin position="42"/>
        <end position="63"/>
    </location>
</feature>
<dbReference type="InterPro" id="IPR037038">
    <property type="entry name" value="HepT-like_sf"/>
</dbReference>
<dbReference type="PANTHER" id="PTHR33397:SF5">
    <property type="entry name" value="RNASE YUTE-RELATED"/>
    <property type="match status" value="1"/>
</dbReference>
<evidence type="ECO:0008006" key="11">
    <source>
        <dbReference type="Google" id="ProtNLM"/>
    </source>
</evidence>
<reference evidence="7 9" key="4">
    <citation type="journal article" date="2003" name="Mol. Microbiol.">
        <title>An integrated analysis of the genome of the hyperthermophilic archaeon Pyrococcus abyssi.</title>
        <authorList>
            <person name="Cohen G."/>
            <person name="Barbe V."/>
            <person name="Flament D."/>
            <person name="Galperin M."/>
            <person name="Heilig R."/>
            <person name="Ripp R."/>
            <person name="Lecompte O."/>
            <person name="Prieur D."/>
            <person name="Poch O."/>
            <person name="Quellerou J."/>
            <person name="Thierry J.C."/>
            <person name="Van der Oost J."/>
            <person name="Weissenbach J."/>
            <person name="Zivanovic Y."/>
            <person name="Forterre P."/>
        </authorList>
    </citation>
    <scope>NUCLEOTIDE SEQUENCE [LARGE SCALE GENOMIC DNA]</scope>
    <source>
        <strain evidence="9">GE5 / Orsay</strain>
        <strain evidence="7">Orsay</strain>
    </source>
</reference>
<evidence type="ECO:0000313" key="7">
    <source>
        <dbReference type="EMBL" id="CAB48944.1"/>
    </source>
</evidence>
<dbReference type="InterPro" id="IPR008201">
    <property type="entry name" value="HepT-like"/>
</dbReference>
<dbReference type="PIR" id="A75187">
    <property type="entry name" value="A75187"/>
</dbReference>
<dbReference type="Proteomes" id="UP000000810">
    <property type="component" value="Chromosome"/>
</dbReference>
<dbReference type="InterPro" id="IPR052379">
    <property type="entry name" value="Type_VII_TA_RNase"/>
</dbReference>
<reference evidence="7" key="2">
    <citation type="journal article" date="2000" name="J. Mol. Biol.">
        <title>Archaeal homologs of eukaryotic methylation guide small nucleolar RNAs: lessons from the Pyrococcus genomes.</title>
        <authorList>
            <person name="Gaspin C."/>
            <person name="Cavaille J."/>
            <person name="Erauso G."/>
        </authorList>
    </citation>
    <scope>NUCLEOTIDE SEQUENCE</scope>
    <source>
        <strain evidence="7">Orsay</strain>
    </source>
</reference>
<reference evidence="7" key="3">
    <citation type="journal article" date="2001" name="Genome Res.">
        <title>Genome evolution at the genus level: comparison of three complete genomes of hyperthermophilic archaea.</title>
        <authorList>
            <person name="Lecompte O."/>
            <person name="Ripp R."/>
            <person name="Puzos-Barbe V."/>
            <person name="Duprat S."/>
            <person name="Heilig R."/>
            <person name="Dietrich J."/>
            <person name="Thierry J.C."/>
            <person name="Poch O."/>
        </authorList>
    </citation>
    <scope>NUCLEOTIDE SEQUENCE</scope>
    <source>
        <strain evidence="7">Orsay</strain>
    </source>
</reference>
<dbReference type="Pfam" id="PF01934">
    <property type="entry name" value="HepT-like"/>
    <property type="match status" value="1"/>
</dbReference>
<dbReference type="eggNOG" id="arCOG02108">
    <property type="taxonomic scope" value="Archaea"/>
</dbReference>
<evidence type="ECO:0000256" key="4">
    <source>
        <dbReference type="ARBA" id="ARBA00022801"/>
    </source>
</evidence>
<sequence>MEIDKDLIERRLAEIKGAINELRDIGDLGLEEFLTNSHIRYAAKYLLIMAIGGAFSICNHIVVRKGDIPSSYSDCFLKLSRLGIISGDLAERLAQMAKFRNMLVHVYWRIDDEKVFEILREDIVDLEEFIRAVVRYLEKV</sequence>
<keyword evidence="4" id="KW-0378">Hydrolase</keyword>
<keyword evidence="9" id="KW-1185">Reference proteome</keyword>
<evidence type="ECO:0000256" key="5">
    <source>
        <dbReference type="ARBA" id="ARBA00024207"/>
    </source>
</evidence>
<dbReference type="GO" id="GO:0016787">
    <property type="term" value="F:hydrolase activity"/>
    <property type="evidence" value="ECO:0007669"/>
    <property type="project" value="UniProtKB-KW"/>
</dbReference>
<dbReference type="HOGENOM" id="CLU_142825_1_0_2"/>
<dbReference type="GO" id="GO:0004540">
    <property type="term" value="F:RNA nuclease activity"/>
    <property type="evidence" value="ECO:0007669"/>
    <property type="project" value="InterPro"/>
</dbReference>
<dbReference type="Gene3D" id="1.20.120.580">
    <property type="entry name" value="bsu32300-like"/>
    <property type="match status" value="1"/>
</dbReference>
<name>Q9V2Q4_PYRAB</name>
<accession>Q9V2Q4</accession>
<keyword evidence="2" id="KW-1277">Toxin-antitoxin system</keyword>
<dbReference type="RefSeq" id="WP_010867144.1">
    <property type="nucleotide sequence ID" value="NC_000868.1"/>
</dbReference>
<dbReference type="KEGG" id="pab:PAB2339"/>
<dbReference type="EMBL" id="HE613800">
    <property type="protein sequence ID" value="CCE69389.1"/>
    <property type="molecule type" value="Genomic_DNA"/>
</dbReference>
<reference evidence="8 10" key="5">
    <citation type="journal article" date="2012" name="Curr. Microbiol.">
        <title>Re-annotation of two hyperthermophilic archaea Pyrococcus abyssi GE5 and Pyrococcus furiosus DSM 3638.</title>
        <authorList>
            <person name="Gao J."/>
            <person name="Wang J."/>
        </authorList>
    </citation>
    <scope>GENOME REANNOTATION</scope>
    <source>
        <strain evidence="8">GE5</strain>
        <strain evidence="10">GE5 / Orsay</strain>
    </source>
</reference>